<keyword evidence="2" id="KW-1185">Reference proteome</keyword>
<evidence type="ECO:0008006" key="3">
    <source>
        <dbReference type="Google" id="ProtNLM"/>
    </source>
</evidence>
<comment type="caution">
    <text evidence="1">The sequence shown here is derived from an EMBL/GenBank/DDBJ whole genome shotgun (WGS) entry which is preliminary data.</text>
</comment>
<protein>
    <recommendedName>
        <fullName evidence="3">F-box associated domain-containing protein</fullName>
    </recommendedName>
</protein>
<evidence type="ECO:0000313" key="2">
    <source>
        <dbReference type="Proteomes" id="UP001151760"/>
    </source>
</evidence>
<dbReference type="Proteomes" id="UP001151760">
    <property type="component" value="Unassembled WGS sequence"/>
</dbReference>
<reference evidence="1" key="2">
    <citation type="submission" date="2022-01" db="EMBL/GenBank/DDBJ databases">
        <authorList>
            <person name="Yamashiro T."/>
            <person name="Shiraishi A."/>
            <person name="Satake H."/>
            <person name="Nakayama K."/>
        </authorList>
    </citation>
    <scope>NUCLEOTIDE SEQUENCE</scope>
</reference>
<name>A0ABQ5IX75_9ASTR</name>
<gene>
    <name evidence="1" type="ORF">Tco_1114653</name>
</gene>
<accession>A0ABQ5IX75</accession>
<sequence>MHSLSTDIHHDQHGPVCPLHIPNAIAHLIRYNNNTGAFQMLRTVNPLSVVYRSPSLSMLVKEVDDAEVSSYRLLFTIPYPAQHELKLIGFTKDKEPIVEASWTHVLKFAKYKFSTNKSNTELTTSEVMVGLLFWPALEKIVWGFGVHPDTLDPTILNISSWLYGDGPLHVLMYTLNSDTWTVLGNDRLPRLDITIKRSCGVAVRNSLPIPFYISNLGNSLVISGNLIHDENRYICAWLLEVGAAVVTSWRVLFVIPSQNIAKLLGFTMEDDPIVEVFSGQEMIHTLQVYDRPSQQFHNVGIEGDGGSFFIGPYKESLILLNV</sequence>
<reference evidence="1" key="1">
    <citation type="journal article" date="2022" name="Int. J. Mol. Sci.">
        <title>Draft Genome of Tanacetum Coccineum: Genomic Comparison of Closely Related Tanacetum-Family Plants.</title>
        <authorList>
            <person name="Yamashiro T."/>
            <person name="Shiraishi A."/>
            <person name="Nakayama K."/>
            <person name="Satake H."/>
        </authorList>
    </citation>
    <scope>NUCLEOTIDE SEQUENCE</scope>
</reference>
<evidence type="ECO:0000313" key="1">
    <source>
        <dbReference type="EMBL" id="GJU04315.1"/>
    </source>
</evidence>
<organism evidence="1 2">
    <name type="scientific">Tanacetum coccineum</name>
    <dbReference type="NCBI Taxonomy" id="301880"/>
    <lineage>
        <taxon>Eukaryota</taxon>
        <taxon>Viridiplantae</taxon>
        <taxon>Streptophyta</taxon>
        <taxon>Embryophyta</taxon>
        <taxon>Tracheophyta</taxon>
        <taxon>Spermatophyta</taxon>
        <taxon>Magnoliopsida</taxon>
        <taxon>eudicotyledons</taxon>
        <taxon>Gunneridae</taxon>
        <taxon>Pentapetalae</taxon>
        <taxon>asterids</taxon>
        <taxon>campanulids</taxon>
        <taxon>Asterales</taxon>
        <taxon>Asteraceae</taxon>
        <taxon>Asteroideae</taxon>
        <taxon>Anthemideae</taxon>
        <taxon>Anthemidinae</taxon>
        <taxon>Tanacetum</taxon>
    </lineage>
</organism>
<dbReference type="EMBL" id="BQNB010021236">
    <property type="protein sequence ID" value="GJU04315.1"/>
    <property type="molecule type" value="Genomic_DNA"/>
</dbReference>
<proteinExistence type="predicted"/>